<sequence length="154" mass="17022">MHSSLSSEISNMAKQSLRVRVSPIILVVLFMITSSPMAEVEAAALTLSFGNTMQQEVNIHCHSSHGDLGHNTIRPGIGWYAFTIPNSDTTGDEYWCQFESAGKPSTYIQVFVGRNAVDNMPCHCSGSQCTWIIEDRGISCNLYKYFHSWGGALK</sequence>
<keyword evidence="7" id="KW-1185">Reference proteome</keyword>
<evidence type="ECO:0000256" key="3">
    <source>
        <dbReference type="ARBA" id="ARBA00022471"/>
    </source>
</evidence>
<dbReference type="GO" id="GO:0060320">
    <property type="term" value="P:rejection of self pollen"/>
    <property type="evidence" value="ECO:0007669"/>
    <property type="project" value="UniProtKB-KW"/>
</dbReference>
<keyword evidence="5" id="KW-0732">Signal</keyword>
<comment type="similarity">
    <text evidence="2">Belongs to the plant self-incompatibility (S1) protein family.</text>
</comment>
<gene>
    <name evidence="6" type="ORF">KC19_1G335800</name>
</gene>
<comment type="caution">
    <text evidence="6">The sequence shown here is derived from an EMBL/GenBank/DDBJ whole genome shotgun (WGS) entry which is preliminary data.</text>
</comment>
<dbReference type="Proteomes" id="UP000822688">
    <property type="component" value="Chromosome 1"/>
</dbReference>
<protein>
    <recommendedName>
        <fullName evidence="8">S-protein homolog</fullName>
    </recommendedName>
</protein>
<evidence type="ECO:0000313" key="6">
    <source>
        <dbReference type="EMBL" id="KAG0593521.1"/>
    </source>
</evidence>
<dbReference type="AlphaFoldDB" id="A0A8T0JFS7"/>
<evidence type="ECO:0000256" key="1">
    <source>
        <dbReference type="ARBA" id="ARBA00004613"/>
    </source>
</evidence>
<organism evidence="6 7">
    <name type="scientific">Ceratodon purpureus</name>
    <name type="common">Fire moss</name>
    <name type="synonym">Dicranum purpureum</name>
    <dbReference type="NCBI Taxonomy" id="3225"/>
    <lineage>
        <taxon>Eukaryota</taxon>
        <taxon>Viridiplantae</taxon>
        <taxon>Streptophyta</taxon>
        <taxon>Embryophyta</taxon>
        <taxon>Bryophyta</taxon>
        <taxon>Bryophytina</taxon>
        <taxon>Bryopsida</taxon>
        <taxon>Dicranidae</taxon>
        <taxon>Pseudoditrichales</taxon>
        <taxon>Ditrichaceae</taxon>
        <taxon>Ceratodon</taxon>
    </lineage>
</organism>
<evidence type="ECO:0000256" key="2">
    <source>
        <dbReference type="ARBA" id="ARBA00005581"/>
    </source>
</evidence>
<reference evidence="6" key="1">
    <citation type="submission" date="2020-06" db="EMBL/GenBank/DDBJ databases">
        <title>WGS assembly of Ceratodon purpureus strain R40.</title>
        <authorList>
            <person name="Carey S.B."/>
            <person name="Jenkins J."/>
            <person name="Shu S."/>
            <person name="Lovell J.T."/>
            <person name="Sreedasyam A."/>
            <person name="Maumus F."/>
            <person name="Tiley G.P."/>
            <person name="Fernandez-Pozo N."/>
            <person name="Barry K."/>
            <person name="Chen C."/>
            <person name="Wang M."/>
            <person name="Lipzen A."/>
            <person name="Daum C."/>
            <person name="Saski C.A."/>
            <person name="Payton A.C."/>
            <person name="Mcbreen J.C."/>
            <person name="Conrad R.E."/>
            <person name="Kollar L.M."/>
            <person name="Olsson S."/>
            <person name="Huttunen S."/>
            <person name="Landis J.B."/>
            <person name="Wickett N.J."/>
            <person name="Johnson M.G."/>
            <person name="Rensing S.A."/>
            <person name="Grimwood J."/>
            <person name="Schmutz J."/>
            <person name="Mcdaniel S.F."/>
        </authorList>
    </citation>
    <scope>NUCLEOTIDE SEQUENCE</scope>
    <source>
        <strain evidence="6">R40</strain>
    </source>
</reference>
<comment type="subcellular location">
    <subcellularLocation>
        <location evidence="1">Secreted</location>
    </subcellularLocation>
</comment>
<keyword evidence="3" id="KW-0713">Self-incompatibility</keyword>
<evidence type="ECO:0000313" key="7">
    <source>
        <dbReference type="Proteomes" id="UP000822688"/>
    </source>
</evidence>
<dbReference type="EMBL" id="CM026421">
    <property type="protein sequence ID" value="KAG0593521.1"/>
    <property type="molecule type" value="Genomic_DNA"/>
</dbReference>
<dbReference type="GO" id="GO:0005576">
    <property type="term" value="C:extracellular region"/>
    <property type="evidence" value="ECO:0007669"/>
    <property type="project" value="UniProtKB-SubCell"/>
</dbReference>
<accession>A0A8T0JFS7</accession>
<keyword evidence="4" id="KW-0964">Secreted</keyword>
<name>A0A8T0JFS7_CERPU</name>
<proteinExistence type="inferred from homology"/>
<evidence type="ECO:0008006" key="8">
    <source>
        <dbReference type="Google" id="ProtNLM"/>
    </source>
</evidence>
<evidence type="ECO:0000256" key="5">
    <source>
        <dbReference type="ARBA" id="ARBA00022729"/>
    </source>
</evidence>
<evidence type="ECO:0000256" key="4">
    <source>
        <dbReference type="ARBA" id="ARBA00022525"/>
    </source>
</evidence>
<dbReference type="Pfam" id="PF05938">
    <property type="entry name" value="Self-incomp_S1"/>
    <property type="match status" value="1"/>
</dbReference>
<dbReference type="InterPro" id="IPR010264">
    <property type="entry name" value="Self-incomp_S1"/>
</dbReference>